<name>A0A2J5HWL2_9EURO</name>
<keyword evidence="4" id="KW-1185">Reference proteome</keyword>
<dbReference type="AlphaFoldDB" id="A0A2J5HWL2"/>
<dbReference type="SMART" id="SM01100">
    <property type="entry name" value="CRAL_TRIO_N"/>
    <property type="match status" value="1"/>
</dbReference>
<dbReference type="EMBL" id="KZ559535">
    <property type="protein sequence ID" value="PLN81620.1"/>
    <property type="molecule type" value="Genomic_DNA"/>
</dbReference>
<dbReference type="InterPro" id="IPR036865">
    <property type="entry name" value="CRAL-TRIO_dom_sf"/>
</dbReference>
<feature type="domain" description="CRAL-TRIO" evidence="2">
    <location>
        <begin position="122"/>
        <end position="316"/>
    </location>
</feature>
<dbReference type="Gene3D" id="1.10.8.20">
    <property type="entry name" value="N-terminal domain of phosphatidylinositol transfer protein sec14p"/>
    <property type="match status" value="1"/>
</dbReference>
<evidence type="ECO:0000313" key="3">
    <source>
        <dbReference type="EMBL" id="PLN81620.1"/>
    </source>
</evidence>
<evidence type="ECO:0000259" key="2">
    <source>
        <dbReference type="PROSITE" id="PS50191"/>
    </source>
</evidence>
<dbReference type="CDD" id="cd00170">
    <property type="entry name" value="SEC14"/>
    <property type="match status" value="1"/>
</dbReference>
<accession>A0A2J5HWL2</accession>
<dbReference type="InterPro" id="IPR001251">
    <property type="entry name" value="CRAL-TRIO_dom"/>
</dbReference>
<dbReference type="SMART" id="SM00516">
    <property type="entry name" value="SEC14"/>
    <property type="match status" value="1"/>
</dbReference>
<proteinExistence type="predicted"/>
<dbReference type="SUPFAM" id="SSF46938">
    <property type="entry name" value="CRAL/TRIO N-terminal domain"/>
    <property type="match status" value="1"/>
</dbReference>
<protein>
    <submittedName>
        <fullName evidence="3">CRAL/TRIO domain-containing protein</fullName>
    </submittedName>
</protein>
<sequence length="423" mass="46821">MLWRSKSPAESAVSESDPKNDLAASASQAAGTEWLAGHLNHLTEEQEKKLVEFKKLCEENKYYTPAAADGSVRASHGDATLLRFLRARKFDVAGAWAQFKDTEDWRKENAIEELYENIEVDSYDAARRMYPQWTGHRDRRGIPIYVFEIKHLDSKNMAEYNSSMNDSAATADTHQSSKVPQRLLRLFALYENLLNFVMPLCSRLSRPNMETPVVASTNIVDVSGVGLKQFWNLKGHMQDASVLATAHYPETLDRIFIIGAPAFFPTVWGWIKRWFDPGTTSKIFILSAAEVKPTLTAFMHPSSIPKQYGGDLDWKWGDMPALDDEARALVGDALTTPAGDGAARPEVIKGPVLFKEDHVHILGKVNGVSRDTKVLVKDATTSTAEQKADVDVDAGMEKLHITVEESANVANGGVEAPTQTVSA</sequence>
<dbReference type="InterPro" id="IPR011074">
    <property type="entry name" value="CRAL/TRIO_N_dom"/>
</dbReference>
<dbReference type="PANTHER" id="PTHR45657:SF3">
    <property type="entry name" value="TRANSPORTER, PUTATIVE (AFU_ORTHOLOGUE AFUA_5G09260)-RELATED"/>
    <property type="match status" value="1"/>
</dbReference>
<dbReference type="InterPro" id="IPR051026">
    <property type="entry name" value="PI/PC_transfer"/>
</dbReference>
<dbReference type="SUPFAM" id="SSF52087">
    <property type="entry name" value="CRAL/TRIO domain"/>
    <property type="match status" value="1"/>
</dbReference>
<organism evidence="3 4">
    <name type="scientific">Aspergillus taichungensis</name>
    <dbReference type="NCBI Taxonomy" id="482145"/>
    <lineage>
        <taxon>Eukaryota</taxon>
        <taxon>Fungi</taxon>
        <taxon>Dikarya</taxon>
        <taxon>Ascomycota</taxon>
        <taxon>Pezizomycotina</taxon>
        <taxon>Eurotiomycetes</taxon>
        <taxon>Eurotiomycetidae</taxon>
        <taxon>Eurotiales</taxon>
        <taxon>Aspergillaceae</taxon>
        <taxon>Aspergillus</taxon>
        <taxon>Aspergillus subgen. Circumdati</taxon>
    </lineage>
</organism>
<dbReference type="Gene3D" id="3.40.525.10">
    <property type="entry name" value="CRAL-TRIO lipid binding domain"/>
    <property type="match status" value="1"/>
</dbReference>
<dbReference type="Pfam" id="PF03765">
    <property type="entry name" value="CRAL_TRIO_N"/>
    <property type="match status" value="1"/>
</dbReference>
<dbReference type="OrthoDB" id="30289at2759"/>
<dbReference type="InterPro" id="IPR036273">
    <property type="entry name" value="CRAL/TRIO_N_dom_sf"/>
</dbReference>
<reference evidence="4" key="1">
    <citation type="submission" date="2017-12" db="EMBL/GenBank/DDBJ databases">
        <authorList>
            <consortium name="DOE Joint Genome Institute"/>
            <person name="Mondo S.J."/>
            <person name="Kjaerbolling I."/>
            <person name="Vesth T.C."/>
            <person name="Frisvad J.C."/>
            <person name="Nybo J.L."/>
            <person name="Theobald S."/>
            <person name="Kuo A."/>
            <person name="Bowyer P."/>
            <person name="Matsuda Y."/>
            <person name="Lyhne E.K."/>
            <person name="Kogle M.E."/>
            <person name="Clum A."/>
            <person name="Lipzen A."/>
            <person name="Salamov A."/>
            <person name="Ngan C.Y."/>
            <person name="Daum C."/>
            <person name="Chiniquy J."/>
            <person name="Barry K."/>
            <person name="LaButti K."/>
            <person name="Haridas S."/>
            <person name="Simmons B.A."/>
            <person name="Magnuson J.K."/>
            <person name="Mortensen U.H."/>
            <person name="Larsen T.O."/>
            <person name="Grigoriev I.V."/>
            <person name="Baker S.E."/>
            <person name="Andersen M.R."/>
            <person name="Nordberg H.P."/>
            <person name="Cantor M.N."/>
            <person name="Hua S.X."/>
        </authorList>
    </citation>
    <scope>NUCLEOTIDE SEQUENCE [LARGE SCALE GENOMIC DNA]</scope>
    <source>
        <strain evidence="4">IBT 19404</strain>
    </source>
</reference>
<dbReference type="Proteomes" id="UP000235023">
    <property type="component" value="Unassembled WGS sequence"/>
</dbReference>
<dbReference type="Pfam" id="PF00650">
    <property type="entry name" value="CRAL_TRIO"/>
    <property type="match status" value="1"/>
</dbReference>
<dbReference type="PANTHER" id="PTHR45657">
    <property type="entry name" value="CRAL-TRIO DOMAIN-CONTAINING PROTEIN YKL091C-RELATED"/>
    <property type="match status" value="1"/>
</dbReference>
<evidence type="ECO:0000256" key="1">
    <source>
        <dbReference type="SAM" id="MobiDB-lite"/>
    </source>
</evidence>
<feature type="region of interest" description="Disordered" evidence="1">
    <location>
        <begin position="1"/>
        <end position="27"/>
    </location>
</feature>
<gene>
    <name evidence="3" type="ORF">BDW42DRAFT_168715</name>
</gene>
<evidence type="ECO:0000313" key="4">
    <source>
        <dbReference type="Proteomes" id="UP000235023"/>
    </source>
</evidence>
<dbReference type="PROSITE" id="PS50191">
    <property type="entry name" value="CRAL_TRIO"/>
    <property type="match status" value="1"/>
</dbReference>